<reference evidence="2 3" key="1">
    <citation type="submission" date="2011-04" db="EMBL/GenBank/DDBJ databases">
        <authorList>
            <person name="Muzny D."/>
            <person name="Qin X."/>
            <person name="Deng J."/>
            <person name="Jiang H."/>
            <person name="Liu Y."/>
            <person name="Qu J."/>
            <person name="Song X.-Z."/>
            <person name="Zhang L."/>
            <person name="Thornton R."/>
            <person name="Coyle M."/>
            <person name="Francisco L."/>
            <person name="Jackson L."/>
            <person name="Javaid M."/>
            <person name="Korchina V."/>
            <person name="Kovar C."/>
            <person name="Mata R."/>
            <person name="Mathew T."/>
            <person name="Ngo R."/>
            <person name="Nguyen L."/>
            <person name="Nguyen N."/>
            <person name="Okwuonu G."/>
            <person name="Ongeri F."/>
            <person name="Pham C."/>
            <person name="Simmons D."/>
            <person name="Wilczek-Boney K."/>
            <person name="Hale W."/>
            <person name="Jakkamsetti A."/>
            <person name="Pham P."/>
            <person name="Ruth R."/>
            <person name="San Lucas F."/>
            <person name="Warren J."/>
            <person name="Zhang J."/>
            <person name="Zhao Z."/>
            <person name="Zhou C."/>
            <person name="Zhu D."/>
            <person name="Lee S."/>
            <person name="Bess C."/>
            <person name="Blankenburg K."/>
            <person name="Forbes L."/>
            <person name="Fu Q."/>
            <person name="Gubbala S."/>
            <person name="Hirani K."/>
            <person name="Jayaseelan J.C."/>
            <person name="Lara F."/>
            <person name="Munidasa M."/>
            <person name="Palculict T."/>
            <person name="Patil S."/>
            <person name="Pu L.-L."/>
            <person name="Saada N."/>
            <person name="Tang L."/>
            <person name="Weissenberger G."/>
            <person name="Zhu Y."/>
            <person name="Hemphill L."/>
            <person name="Shang Y."/>
            <person name="Youmans B."/>
            <person name="Ayvaz T."/>
            <person name="Ross M."/>
            <person name="Santibanez J."/>
            <person name="Aqrawi P."/>
            <person name="Gross S."/>
            <person name="Joshi V."/>
            <person name="Fowler G."/>
            <person name="Nazareth L."/>
            <person name="Reid J."/>
            <person name="Worley K."/>
            <person name="Petrosino J."/>
            <person name="Highlander S."/>
            <person name="Gibbs R."/>
        </authorList>
    </citation>
    <scope>NUCLEOTIDE SEQUENCE [LARGE SCALE GENOMIC DNA]</scope>
    <source>
        <strain evidence="2 3">ATCC 700821</strain>
    </source>
</reference>
<dbReference type="Proteomes" id="UP000004123">
    <property type="component" value="Unassembled WGS sequence"/>
</dbReference>
<dbReference type="EMBL" id="AFPY01000129">
    <property type="protein sequence ID" value="EGQ12526.1"/>
    <property type="molecule type" value="Genomic_DNA"/>
</dbReference>
<dbReference type="AlphaFoldDB" id="F9DM42"/>
<evidence type="ECO:0000256" key="1">
    <source>
        <dbReference type="SAM" id="SignalP"/>
    </source>
</evidence>
<organism evidence="2 3">
    <name type="scientific">Prevotella pallens ATCC 700821</name>
    <dbReference type="NCBI Taxonomy" id="997353"/>
    <lineage>
        <taxon>Bacteria</taxon>
        <taxon>Pseudomonadati</taxon>
        <taxon>Bacteroidota</taxon>
        <taxon>Bacteroidia</taxon>
        <taxon>Bacteroidales</taxon>
        <taxon>Prevotellaceae</taxon>
        <taxon>Prevotella</taxon>
    </lineage>
</organism>
<dbReference type="eggNOG" id="COG1629">
    <property type="taxonomic scope" value="Bacteria"/>
</dbReference>
<feature type="chain" id="PRO_5003387940" description="Outer membrane protein beta-barrel domain-containing protein" evidence="1">
    <location>
        <begin position="28"/>
        <end position="858"/>
    </location>
</feature>
<accession>F9DM42</accession>
<comment type="caution">
    <text evidence="2">The sequence shown here is derived from an EMBL/GenBank/DDBJ whole genome shotgun (WGS) entry which is preliminary data.</text>
</comment>
<name>F9DM42_9BACT</name>
<keyword evidence="1" id="KW-0732">Signal</keyword>
<dbReference type="SUPFAM" id="SSF56935">
    <property type="entry name" value="Porins"/>
    <property type="match status" value="1"/>
</dbReference>
<dbReference type="HOGENOM" id="CLU_012729_2_0_10"/>
<feature type="signal peptide" evidence="1">
    <location>
        <begin position="1"/>
        <end position="27"/>
    </location>
</feature>
<evidence type="ECO:0000313" key="3">
    <source>
        <dbReference type="Proteomes" id="UP000004123"/>
    </source>
</evidence>
<gene>
    <name evidence="2" type="ORF">HMPREF9144_2734</name>
</gene>
<proteinExistence type="predicted"/>
<evidence type="ECO:0000313" key="2">
    <source>
        <dbReference type="EMBL" id="EGQ12526.1"/>
    </source>
</evidence>
<dbReference type="InterPro" id="IPR008969">
    <property type="entry name" value="CarboxyPept-like_regulatory"/>
</dbReference>
<protein>
    <recommendedName>
        <fullName evidence="4">Outer membrane protein beta-barrel domain-containing protein</fullName>
    </recommendedName>
</protein>
<dbReference type="STRING" id="997353.HMPREF9144_2734"/>
<evidence type="ECO:0008006" key="4">
    <source>
        <dbReference type="Google" id="ProtNLM"/>
    </source>
</evidence>
<sequence length="858" mass="97685">MTIKNNTNMRKLFVLIVITLFSEILQAQVTVTGVITDVNGSPLSAAIIKSIDASTKKTLTFCNTKNDGKFSIKAKVGDLLQISAMSYKKKQIVVIADMPEQHIVLEDDAKALDEITVKAQPVRINGDTIKYLLGVYAKPGDRTLADVLARVPGFEVNKNTGKISYEGRSISNFYIEGMDMLGGKYGVASKSLPQNDIATVEVMKHHTPIRVLDDFVYSDENAINVRMKKGAKAHWIATFNGGIGCKNNGVLWDFESFAMRLKQNWQTMITYKTNNRGKDIIHETNKVFTYGELDSKLSPFISLPSPAKSTLGERSLFNRSHALNLNMLQRINETSQVSFQISYINDHQEANSKRTAEYFSKQGNKVTNNEKHYLEKTNELFAKVKYENNANSQYLKNELSTNLNWNKQLLIERGTNPHDMNANLPVFTLKDNLLLIRKYGKRLFSFESKNIMDVRPQQMVMDSLKQDINQHYYETNNNVSGSFRFGDFILTGKIGANALLHNFSSHLIGVPDSIGLLSGKSRFSMFKLYASTNLEYKLSDFIFNFSSDVSYNQYKYSLSANYSRALFSPNIHIRWNATPYWTFSVDGRIGQTEVNVNQFFPTLVLSDYEYINKGFADYRIGRDKTAGVIVRYNNALKGTSFFVTVNRIFGTTPYTTSQDYIGNYIVLSLAPQETKNNAWTVNFMGSQGISFLKGKLNVRAMYNSSKAYIVQNSEIMPFNTNTFNIRGSLTVGLIKNADIGYNLDYSYYQSKMPALSSVSTINNWKHNAYLRLFLTKKITTEARTEYYHNEIANNKYKDIFFADLAMRYSFKKFDITLELNNLLNRKNYGYGVNGTFVHSYNNLNIRGRELMVSIYYKP</sequence>
<dbReference type="SUPFAM" id="SSF49464">
    <property type="entry name" value="Carboxypeptidase regulatory domain-like"/>
    <property type="match status" value="1"/>
</dbReference>